<comment type="caution">
    <text evidence="2">The sequence shown here is derived from an EMBL/GenBank/DDBJ whole genome shotgun (WGS) entry which is preliminary data.</text>
</comment>
<gene>
    <name evidence="2" type="ORF">GCM10010170_058760</name>
</gene>
<dbReference type="Proteomes" id="UP001501444">
    <property type="component" value="Unassembled WGS sequence"/>
</dbReference>
<organism evidence="2 3">
    <name type="scientific">Dactylosporangium salmoneum</name>
    <dbReference type="NCBI Taxonomy" id="53361"/>
    <lineage>
        <taxon>Bacteria</taxon>
        <taxon>Bacillati</taxon>
        <taxon>Actinomycetota</taxon>
        <taxon>Actinomycetes</taxon>
        <taxon>Micromonosporales</taxon>
        <taxon>Micromonosporaceae</taxon>
        <taxon>Dactylosporangium</taxon>
    </lineage>
</organism>
<dbReference type="Pfam" id="PF13340">
    <property type="entry name" value="DUF4096"/>
    <property type="match status" value="1"/>
</dbReference>
<protein>
    <recommendedName>
        <fullName evidence="1">Insertion element IS402-like domain-containing protein</fullName>
    </recommendedName>
</protein>
<dbReference type="EMBL" id="BAAARV010000055">
    <property type="protein sequence ID" value="GAA2362563.1"/>
    <property type="molecule type" value="Genomic_DNA"/>
</dbReference>
<evidence type="ECO:0000259" key="1">
    <source>
        <dbReference type="Pfam" id="PF13340"/>
    </source>
</evidence>
<feature type="domain" description="Insertion element IS402-like" evidence="1">
    <location>
        <begin position="12"/>
        <end position="84"/>
    </location>
</feature>
<sequence length="249" mass="28129">MDTLAVTRRHDLTDAQWDRLEPLLPAPRRPGRPSLWSRRQLIDGIRWRVRAGTPWRDVPDCYGSWSAVYALFRRWQRDGTWARLLRMLQAIADADGRVVWDVSVDSTTAQVRTRSTVEAIVGGVTGSLSAPGSLLLGRYNERGRLRYVGAAHPVGQAGVELGPALERYVAQRHGGAVPHPWPQPLPAAWSGQLAHRRPLPYVAVRPTVVVEIEVDTAFDEPVGRWRHRVRFVRVRADLSVYDVRRAAEF</sequence>
<evidence type="ECO:0000313" key="3">
    <source>
        <dbReference type="Proteomes" id="UP001501444"/>
    </source>
</evidence>
<proteinExistence type="predicted"/>
<dbReference type="PANTHER" id="PTHR46637:SF1">
    <property type="entry name" value="BLL5188 PROTEIN"/>
    <property type="match status" value="1"/>
</dbReference>
<dbReference type="PANTHER" id="PTHR46637">
    <property type="entry name" value="TIS1421-TRANSPOSASE PROTEIN A"/>
    <property type="match status" value="1"/>
</dbReference>
<reference evidence="3" key="1">
    <citation type="journal article" date="2019" name="Int. J. Syst. Evol. Microbiol.">
        <title>The Global Catalogue of Microorganisms (GCM) 10K type strain sequencing project: providing services to taxonomists for standard genome sequencing and annotation.</title>
        <authorList>
            <consortium name="The Broad Institute Genomics Platform"/>
            <consortium name="The Broad Institute Genome Sequencing Center for Infectious Disease"/>
            <person name="Wu L."/>
            <person name="Ma J."/>
        </authorList>
    </citation>
    <scope>NUCLEOTIDE SEQUENCE [LARGE SCALE GENOMIC DNA]</scope>
    <source>
        <strain evidence="3">JCM 3272</strain>
    </source>
</reference>
<keyword evidence="3" id="KW-1185">Reference proteome</keyword>
<dbReference type="InterPro" id="IPR012340">
    <property type="entry name" value="NA-bd_OB-fold"/>
</dbReference>
<name>A0ABP5TVZ0_9ACTN</name>
<dbReference type="Gene3D" id="2.40.50.140">
    <property type="entry name" value="Nucleic acid-binding proteins"/>
    <property type="match status" value="1"/>
</dbReference>
<accession>A0ABP5TVZ0</accession>
<dbReference type="InterPro" id="IPR052909">
    <property type="entry name" value="Transposase_6_like"/>
</dbReference>
<dbReference type="InterPro" id="IPR025161">
    <property type="entry name" value="IS402-like_dom"/>
</dbReference>
<evidence type="ECO:0000313" key="2">
    <source>
        <dbReference type="EMBL" id="GAA2362563.1"/>
    </source>
</evidence>